<reference evidence="2 3" key="1">
    <citation type="submission" date="2017-11" db="EMBL/GenBank/DDBJ databases">
        <title>De novo assembly and phasing of dikaryotic genomes from two isolates of Puccinia coronata f. sp. avenae, the causal agent of oat crown rust.</title>
        <authorList>
            <person name="Miller M.E."/>
            <person name="Zhang Y."/>
            <person name="Omidvar V."/>
            <person name="Sperschneider J."/>
            <person name="Schwessinger B."/>
            <person name="Raley C."/>
            <person name="Palmer J.M."/>
            <person name="Garnica D."/>
            <person name="Upadhyaya N."/>
            <person name="Rathjen J."/>
            <person name="Taylor J.M."/>
            <person name="Park R.F."/>
            <person name="Dodds P.N."/>
            <person name="Hirsch C.D."/>
            <person name="Kianian S.F."/>
            <person name="Figueroa M."/>
        </authorList>
    </citation>
    <scope>NUCLEOTIDE SEQUENCE [LARGE SCALE GENOMIC DNA]</scope>
    <source>
        <strain evidence="2">12SD80</strain>
    </source>
</reference>
<sequence length="241" mass="27510">MKCPLGSPEKEPAENGQIPAAQQTQHQPDPLPIQQHPVDTGKNPIQHEGAVSFSVGEVPTHTYHGLPTFYNKNVKALKGSIPLKIFDPLWQQQAATHHTKRQSVNRTSTDERHYTGLPWGREWSQLYAQWSRNYQSFMAALRDLYQMPTIYGWFQNKLKLEEVSEAQQRDKVKFIDNPYIAGRQQEHLDPHTGIEKPSQQDDQDDRGGSQDPNTKPADRVRGYKAQKGTPKETQRNHGKPS</sequence>
<feature type="region of interest" description="Disordered" evidence="1">
    <location>
        <begin position="184"/>
        <end position="241"/>
    </location>
</feature>
<dbReference type="AlphaFoldDB" id="A0A2N5V1B1"/>
<protein>
    <submittedName>
        <fullName evidence="2">Uncharacterized protein</fullName>
    </submittedName>
</protein>
<organism evidence="2 3">
    <name type="scientific">Puccinia coronata f. sp. avenae</name>
    <dbReference type="NCBI Taxonomy" id="200324"/>
    <lineage>
        <taxon>Eukaryota</taxon>
        <taxon>Fungi</taxon>
        <taxon>Dikarya</taxon>
        <taxon>Basidiomycota</taxon>
        <taxon>Pucciniomycotina</taxon>
        <taxon>Pucciniomycetes</taxon>
        <taxon>Pucciniales</taxon>
        <taxon>Pucciniaceae</taxon>
        <taxon>Puccinia</taxon>
    </lineage>
</organism>
<name>A0A2N5V1B1_9BASI</name>
<gene>
    <name evidence="2" type="ORF">PCASD_09403</name>
</gene>
<dbReference type="Proteomes" id="UP000235392">
    <property type="component" value="Unassembled WGS sequence"/>
</dbReference>
<evidence type="ECO:0000256" key="1">
    <source>
        <dbReference type="SAM" id="MobiDB-lite"/>
    </source>
</evidence>
<evidence type="ECO:0000313" key="3">
    <source>
        <dbReference type="Proteomes" id="UP000235392"/>
    </source>
</evidence>
<proteinExistence type="predicted"/>
<feature type="region of interest" description="Disordered" evidence="1">
    <location>
        <begin position="1"/>
        <end position="46"/>
    </location>
</feature>
<dbReference type="EMBL" id="PGCI01000064">
    <property type="protein sequence ID" value="PLW43783.1"/>
    <property type="molecule type" value="Genomic_DNA"/>
</dbReference>
<feature type="compositionally biased region" description="Basic and acidic residues" evidence="1">
    <location>
        <begin position="184"/>
        <end position="194"/>
    </location>
</feature>
<accession>A0A2N5V1B1</accession>
<evidence type="ECO:0000313" key="2">
    <source>
        <dbReference type="EMBL" id="PLW43783.1"/>
    </source>
</evidence>
<comment type="caution">
    <text evidence="2">The sequence shown here is derived from an EMBL/GenBank/DDBJ whole genome shotgun (WGS) entry which is preliminary data.</text>
</comment>